<dbReference type="RefSeq" id="WP_211976215.1">
    <property type="nucleotide sequence ID" value="NZ_CBFHAM010000010.1"/>
</dbReference>
<comment type="subcellular location">
    <subcellularLocation>
        <location evidence="1 7">Cell outer membrane</location>
        <topology evidence="1 7">Multi-pass membrane protein</topology>
    </subcellularLocation>
</comment>
<keyword evidence="2 7" id="KW-0813">Transport</keyword>
<evidence type="ECO:0000256" key="6">
    <source>
        <dbReference type="ARBA" id="ARBA00023237"/>
    </source>
</evidence>
<dbReference type="InterPro" id="IPR012910">
    <property type="entry name" value="Plug_dom"/>
</dbReference>
<dbReference type="Pfam" id="PF13715">
    <property type="entry name" value="CarbopepD_reg_2"/>
    <property type="match status" value="1"/>
</dbReference>
<evidence type="ECO:0000256" key="5">
    <source>
        <dbReference type="ARBA" id="ARBA00023136"/>
    </source>
</evidence>
<dbReference type="Gene3D" id="2.170.130.10">
    <property type="entry name" value="TonB-dependent receptor, plug domain"/>
    <property type="match status" value="1"/>
</dbReference>
<dbReference type="InterPro" id="IPR036942">
    <property type="entry name" value="Beta-barrel_TonB_sf"/>
</dbReference>
<protein>
    <submittedName>
        <fullName evidence="9">TonB-dependent receptor</fullName>
    </submittedName>
</protein>
<evidence type="ECO:0000256" key="7">
    <source>
        <dbReference type="PROSITE-ProRule" id="PRU01360"/>
    </source>
</evidence>
<feature type="domain" description="TonB-dependent receptor plug" evidence="8">
    <location>
        <begin position="128"/>
        <end position="233"/>
    </location>
</feature>
<evidence type="ECO:0000256" key="2">
    <source>
        <dbReference type="ARBA" id="ARBA00022448"/>
    </source>
</evidence>
<dbReference type="Proteomes" id="UP000676386">
    <property type="component" value="Unassembled WGS sequence"/>
</dbReference>
<dbReference type="NCBIfam" id="TIGR04057">
    <property type="entry name" value="SusC_RagA_signa"/>
    <property type="match status" value="1"/>
</dbReference>
<gene>
    <name evidence="9" type="ORF">KE626_27380</name>
</gene>
<dbReference type="Pfam" id="PF07715">
    <property type="entry name" value="Plug"/>
    <property type="match status" value="1"/>
</dbReference>
<keyword evidence="10" id="KW-1185">Reference proteome</keyword>
<dbReference type="EMBL" id="JAGTXB010000019">
    <property type="protein sequence ID" value="MBS0031080.1"/>
    <property type="molecule type" value="Genomic_DNA"/>
</dbReference>
<keyword evidence="3 7" id="KW-1134">Transmembrane beta strand</keyword>
<dbReference type="InterPro" id="IPR023996">
    <property type="entry name" value="TonB-dep_OMP_SusC/RagA"/>
</dbReference>
<dbReference type="InterPro" id="IPR039426">
    <property type="entry name" value="TonB-dep_rcpt-like"/>
</dbReference>
<dbReference type="SUPFAM" id="SSF49464">
    <property type="entry name" value="Carboxypeptidase regulatory domain-like"/>
    <property type="match status" value="1"/>
</dbReference>
<proteinExistence type="inferred from homology"/>
<comment type="similarity">
    <text evidence="7">Belongs to the TonB-dependent receptor family.</text>
</comment>
<evidence type="ECO:0000259" key="8">
    <source>
        <dbReference type="Pfam" id="PF07715"/>
    </source>
</evidence>
<comment type="caution">
    <text evidence="9">The sequence shown here is derived from an EMBL/GenBank/DDBJ whole genome shotgun (WGS) entry which is preliminary data.</text>
</comment>
<keyword evidence="9" id="KW-0675">Receptor</keyword>
<reference evidence="9 10" key="1">
    <citation type="submission" date="2021-04" db="EMBL/GenBank/DDBJ databases">
        <title>Chitinophaga sp. nov., isolated from the rhizosphere soil.</title>
        <authorList>
            <person name="He S."/>
        </authorList>
    </citation>
    <scope>NUCLEOTIDE SEQUENCE [LARGE SCALE GENOMIC DNA]</scope>
    <source>
        <strain evidence="9 10">2R12</strain>
    </source>
</reference>
<dbReference type="InterPro" id="IPR008969">
    <property type="entry name" value="CarboxyPept-like_regulatory"/>
</dbReference>
<evidence type="ECO:0000313" key="10">
    <source>
        <dbReference type="Proteomes" id="UP000676386"/>
    </source>
</evidence>
<keyword evidence="5 7" id="KW-0472">Membrane</keyword>
<dbReference type="InterPro" id="IPR037066">
    <property type="entry name" value="Plug_dom_sf"/>
</dbReference>
<dbReference type="Gene3D" id="2.40.170.20">
    <property type="entry name" value="TonB-dependent receptor, beta-barrel domain"/>
    <property type="match status" value="1"/>
</dbReference>
<dbReference type="PROSITE" id="PS52016">
    <property type="entry name" value="TONB_DEPENDENT_REC_3"/>
    <property type="match status" value="1"/>
</dbReference>
<keyword evidence="4 7" id="KW-0812">Transmembrane</keyword>
<dbReference type="InterPro" id="IPR023997">
    <property type="entry name" value="TonB-dep_OMP_SusC/RagA_CS"/>
</dbReference>
<evidence type="ECO:0000256" key="1">
    <source>
        <dbReference type="ARBA" id="ARBA00004571"/>
    </source>
</evidence>
<sequence length="1025" mass="113818">MKASLQGRPPMPGSFKKRGTGFLFFLFIFINTLSAQKVITGKVTGAADGKPLAEVNVVVKGTPIGTTTYPDGTYAIKAEKNATLVFTYVGYEIQQIPVSDISQLNVAMKQQSSTLGDVVVVGFGKQKKISVTGAISSVPVSNLQRIATPSLSNALAGSMPGIITRQSSGEPGYDGAAVFIRGFGTWANRSPLILVDGVERDINNLNTQEIESFSILKDASATAVYGVRGANGVILITTKRGRVGRPQVVFRTENASLTAMRLPDYINGYEYAGLINEALNNDNLPLRYTPEELQKFKDHSDPYLYPDVNWTDAVLKKNTFQSINNLSVTGGNEIIKYYTNVGYTILNGIYKQDPDNAYKTNAQMKRYNFRSNVDINVSKTISLELGVGGIIQKGNYPGTPAPDIFNALKITSPINYPKVNPDGSIAGASTSYLQNNPWGLVTRAGYTRQDRNTLQGTFGGKWDLSSLVTNGLSVRGLFSYDHWYAASTDRKKPYAIKQYLGKDNNGNDRYSDPPIREEQPMGFNVINAANRAIYTEVAVNYNRSFGDHNVTGMILGNRREYIDLTADNTIKNLPYRRQGLAGRITYNYKNRYLAEVNAGYNGSENFPEGKQYGFFPSVSAGWVISNENFWHVDAVSNLKIRGSYGQVGNDQIGGRRFLFLTTINRTGQSYLFGDNQRFYQGFDEAQIGNDDVSWEVATKSNIGLDMELFKGAVTLQVDAFKENRSGILIQRGVIPRVTGYYPWTLPYANLGKARNSGIDALLEVKHTTHSGFYYNFRGTFTYARSICTQNDDPIPKYAYQSFVGQPIDQPLGLVALGFFKDQSDIDKSPKQNFMEAVKPGDIKYQDTNGDNVIDDYDRVPIGYPRTPQIVYGAGASFGYKGFELSFFFTGVAQTSLFVDGASMYAFQMGLGTYNIMREYYDNRWTPQTPDAKYPRVSPMQNPNNNRTNTMFLQDASYLRLKSAEVAYNINLKQGKRAGLESIRVFINGYNLMTWDKIKVIDPESDYGTGGYPLQRSVNFGTQLTF</sequence>
<accession>A0ABS5J7C3</accession>
<keyword evidence="6 7" id="KW-0998">Cell outer membrane</keyword>
<name>A0ABS5J7C3_9BACT</name>
<organism evidence="9 10">
    <name type="scientific">Chitinophaga hostae</name>
    <dbReference type="NCBI Taxonomy" id="2831022"/>
    <lineage>
        <taxon>Bacteria</taxon>
        <taxon>Pseudomonadati</taxon>
        <taxon>Bacteroidota</taxon>
        <taxon>Chitinophagia</taxon>
        <taxon>Chitinophagales</taxon>
        <taxon>Chitinophagaceae</taxon>
        <taxon>Chitinophaga</taxon>
    </lineage>
</organism>
<dbReference type="NCBIfam" id="TIGR04056">
    <property type="entry name" value="OMP_RagA_SusC"/>
    <property type="match status" value="1"/>
</dbReference>
<evidence type="ECO:0000256" key="4">
    <source>
        <dbReference type="ARBA" id="ARBA00022692"/>
    </source>
</evidence>
<dbReference type="SUPFAM" id="SSF56935">
    <property type="entry name" value="Porins"/>
    <property type="match status" value="1"/>
</dbReference>
<dbReference type="Gene3D" id="2.60.40.1120">
    <property type="entry name" value="Carboxypeptidase-like, regulatory domain"/>
    <property type="match status" value="1"/>
</dbReference>
<evidence type="ECO:0000313" key="9">
    <source>
        <dbReference type="EMBL" id="MBS0031080.1"/>
    </source>
</evidence>
<evidence type="ECO:0000256" key="3">
    <source>
        <dbReference type="ARBA" id="ARBA00022452"/>
    </source>
</evidence>